<dbReference type="Proteomes" id="UP001234297">
    <property type="component" value="Chromosome 3"/>
</dbReference>
<sequence length="434" mass="48947">MGRAKVPIKLIECSKSRNKIFLKRIKGLKKKTYEFATLCGVDVCMICLEPQGEQQYKPQIWPDDPQEIRRIIKCYRGISNKEKDKRKLKPLGFLKERNKKLEDKLNIKSEERADILYPLSDDQLNSLPEEVLQNLVVKLDSKIETVNKKIESLQGTEISVEITPQTNLYHMQEMCGIYGINLMMGVDLMLIQPIQSVPISDTKPLDLCHMGMELTENSNIPTYNNATQIQPIQSVPIPDMKPLDLCHMGVELPENSNILTCANNATLQLPQLEGCFGNPGIEMWNNESILYSQTESCNAERCYGNPEIGMVKNGNTCDAEGCYENPENVMLNNDNLLYPKKKSCDAEGCYGNPGTGMLNNDNIFYSQTELFDMEGCYGNPGNGMVDNDNIFSYQTETSGADYFQSFMQFQSSFMEIPSSSSNSEFATYVNSIST</sequence>
<accession>A0ACC2LUN4</accession>
<dbReference type="EMBL" id="CM056811">
    <property type="protein sequence ID" value="KAJ8637181.1"/>
    <property type="molecule type" value="Genomic_DNA"/>
</dbReference>
<proteinExistence type="predicted"/>
<evidence type="ECO:0000313" key="1">
    <source>
        <dbReference type="EMBL" id="KAJ8637181.1"/>
    </source>
</evidence>
<gene>
    <name evidence="1" type="ORF">MRB53_011448</name>
</gene>
<evidence type="ECO:0000313" key="2">
    <source>
        <dbReference type="Proteomes" id="UP001234297"/>
    </source>
</evidence>
<reference evidence="1 2" key="1">
    <citation type="journal article" date="2022" name="Hortic Res">
        <title>A haplotype resolved chromosomal level avocado genome allows analysis of novel avocado genes.</title>
        <authorList>
            <person name="Nath O."/>
            <person name="Fletcher S.J."/>
            <person name="Hayward A."/>
            <person name="Shaw L.M."/>
            <person name="Masouleh A.K."/>
            <person name="Furtado A."/>
            <person name="Henry R.J."/>
            <person name="Mitter N."/>
        </authorList>
    </citation>
    <scope>NUCLEOTIDE SEQUENCE [LARGE SCALE GENOMIC DNA]</scope>
    <source>
        <strain evidence="2">cv. Hass</strain>
    </source>
</reference>
<keyword evidence="2" id="KW-1185">Reference proteome</keyword>
<protein>
    <submittedName>
        <fullName evidence="1">Uncharacterized protein</fullName>
    </submittedName>
</protein>
<name>A0ACC2LUN4_PERAE</name>
<organism evidence="1 2">
    <name type="scientific">Persea americana</name>
    <name type="common">Avocado</name>
    <dbReference type="NCBI Taxonomy" id="3435"/>
    <lineage>
        <taxon>Eukaryota</taxon>
        <taxon>Viridiplantae</taxon>
        <taxon>Streptophyta</taxon>
        <taxon>Embryophyta</taxon>
        <taxon>Tracheophyta</taxon>
        <taxon>Spermatophyta</taxon>
        <taxon>Magnoliopsida</taxon>
        <taxon>Magnoliidae</taxon>
        <taxon>Laurales</taxon>
        <taxon>Lauraceae</taxon>
        <taxon>Persea</taxon>
    </lineage>
</organism>
<comment type="caution">
    <text evidence="1">The sequence shown here is derived from an EMBL/GenBank/DDBJ whole genome shotgun (WGS) entry which is preliminary data.</text>
</comment>